<dbReference type="GO" id="GO:0098797">
    <property type="term" value="C:plasma membrane protein complex"/>
    <property type="evidence" value="ECO:0007669"/>
    <property type="project" value="TreeGrafter"/>
</dbReference>
<sequence>MTREFKKLFMGLAAVSFLATSAVFAQAADIASWQRSIVKVVAQKQVYPRSALRREIEGNARVQITIARDGTIANFEILENTGHDVLDREVPKLMERISPLPAPPNELSDDQLTFILPLAWALR</sequence>
<dbReference type="Proteomes" id="UP000324996">
    <property type="component" value="Unassembled WGS sequence"/>
</dbReference>
<dbReference type="AlphaFoldDB" id="A0A5A7N487"/>
<evidence type="ECO:0000256" key="11">
    <source>
        <dbReference type="SAM" id="SignalP"/>
    </source>
</evidence>
<dbReference type="Gene3D" id="3.30.1150.10">
    <property type="match status" value="1"/>
</dbReference>
<dbReference type="GO" id="GO:0055085">
    <property type="term" value="P:transmembrane transport"/>
    <property type="evidence" value="ECO:0007669"/>
    <property type="project" value="InterPro"/>
</dbReference>
<reference evidence="13 14" key="1">
    <citation type="submission" date="2019-09" db="EMBL/GenBank/DDBJ databases">
        <title>NBRP : Genome information of microbial organism related human and environment.</title>
        <authorList>
            <person name="Hattori M."/>
            <person name="Oshima K."/>
            <person name="Inaba H."/>
            <person name="Suda W."/>
            <person name="Sakamoto M."/>
            <person name="Iino T."/>
            <person name="Kitahara M."/>
            <person name="Oshida Y."/>
            <person name="Iida T."/>
            <person name="Kudo T."/>
            <person name="Itoh T."/>
            <person name="Ohkuma M."/>
        </authorList>
    </citation>
    <scope>NUCLEOTIDE SEQUENCE [LARGE SCALE GENOMIC DNA]</scope>
    <source>
        <strain evidence="13 14">Q-1</strain>
    </source>
</reference>
<dbReference type="EMBL" id="BKCN01000001">
    <property type="protein sequence ID" value="GER02564.1"/>
    <property type="molecule type" value="Genomic_DNA"/>
</dbReference>
<evidence type="ECO:0000256" key="10">
    <source>
        <dbReference type="RuleBase" id="RU362123"/>
    </source>
</evidence>
<protein>
    <recommendedName>
        <fullName evidence="10">Protein TonB</fullName>
    </recommendedName>
</protein>
<gene>
    <name evidence="13" type="ORF">JCM17846_02460</name>
</gene>
<feature type="domain" description="TonB C-terminal" evidence="12">
    <location>
        <begin position="32"/>
        <end position="123"/>
    </location>
</feature>
<evidence type="ECO:0000256" key="7">
    <source>
        <dbReference type="ARBA" id="ARBA00022927"/>
    </source>
</evidence>
<dbReference type="SUPFAM" id="SSF74653">
    <property type="entry name" value="TolA/TonB C-terminal domain"/>
    <property type="match status" value="1"/>
</dbReference>
<proteinExistence type="inferred from homology"/>
<dbReference type="GO" id="GO:0031992">
    <property type="term" value="F:energy transducer activity"/>
    <property type="evidence" value="ECO:0007669"/>
    <property type="project" value="InterPro"/>
</dbReference>
<dbReference type="PANTHER" id="PTHR33446">
    <property type="entry name" value="PROTEIN TONB-RELATED"/>
    <property type="match status" value="1"/>
</dbReference>
<feature type="chain" id="PRO_5022972965" description="Protein TonB" evidence="11">
    <location>
        <begin position="28"/>
        <end position="123"/>
    </location>
</feature>
<comment type="subcellular location">
    <subcellularLocation>
        <location evidence="1 10">Cell inner membrane</location>
        <topology evidence="1 10">Single-pass membrane protein</topology>
        <orientation evidence="1 10">Periplasmic side</orientation>
    </subcellularLocation>
</comment>
<dbReference type="InterPro" id="IPR003538">
    <property type="entry name" value="TonB"/>
</dbReference>
<organism evidence="13 14">
    <name type="scientific">Iodidimonas nitroreducens</name>
    <dbReference type="NCBI Taxonomy" id="1236968"/>
    <lineage>
        <taxon>Bacteria</taxon>
        <taxon>Pseudomonadati</taxon>
        <taxon>Pseudomonadota</taxon>
        <taxon>Alphaproteobacteria</taxon>
        <taxon>Iodidimonadales</taxon>
        <taxon>Iodidimonadaceae</taxon>
        <taxon>Iodidimonas</taxon>
    </lineage>
</organism>
<comment type="function">
    <text evidence="10">Interacts with outer membrane receptor proteins that carry out high-affinity binding and energy dependent uptake into the periplasmic space of specific substrates. It could act to transduce energy from the cytoplasmic membrane to specific energy-requiring processes in the outer membrane, resulting in the release into the periplasm of ligands bound by these outer membrane proteins.</text>
</comment>
<keyword evidence="3 10" id="KW-0813">Transport</keyword>
<evidence type="ECO:0000259" key="12">
    <source>
        <dbReference type="PROSITE" id="PS52015"/>
    </source>
</evidence>
<evidence type="ECO:0000313" key="13">
    <source>
        <dbReference type="EMBL" id="GER02564.1"/>
    </source>
</evidence>
<evidence type="ECO:0000256" key="8">
    <source>
        <dbReference type="ARBA" id="ARBA00022989"/>
    </source>
</evidence>
<evidence type="ECO:0000256" key="3">
    <source>
        <dbReference type="ARBA" id="ARBA00022448"/>
    </source>
</evidence>
<keyword evidence="7 10" id="KW-0653">Protein transport</keyword>
<evidence type="ECO:0000256" key="9">
    <source>
        <dbReference type="ARBA" id="ARBA00023136"/>
    </source>
</evidence>
<dbReference type="GO" id="GO:0015891">
    <property type="term" value="P:siderophore transport"/>
    <property type="evidence" value="ECO:0007669"/>
    <property type="project" value="InterPro"/>
</dbReference>
<dbReference type="PRINTS" id="PR01374">
    <property type="entry name" value="TONBPROTEIN"/>
</dbReference>
<dbReference type="NCBIfam" id="TIGR01352">
    <property type="entry name" value="tonB_Cterm"/>
    <property type="match status" value="1"/>
</dbReference>
<dbReference type="RefSeq" id="WP_081837342.1">
    <property type="nucleotide sequence ID" value="NZ_BKCN01000001.1"/>
</dbReference>
<keyword evidence="6" id="KW-0812">Transmembrane</keyword>
<name>A0A5A7N487_9PROT</name>
<feature type="signal peptide" evidence="11">
    <location>
        <begin position="1"/>
        <end position="27"/>
    </location>
</feature>
<keyword evidence="10" id="KW-0735">Signal-anchor</keyword>
<keyword evidence="4 10" id="KW-1003">Cell membrane</keyword>
<evidence type="ECO:0000256" key="6">
    <source>
        <dbReference type="ARBA" id="ARBA00022692"/>
    </source>
</evidence>
<comment type="caution">
    <text evidence="13">The sequence shown here is derived from an EMBL/GenBank/DDBJ whole genome shotgun (WGS) entry which is preliminary data.</text>
</comment>
<keyword evidence="5 10" id="KW-0997">Cell inner membrane</keyword>
<evidence type="ECO:0000313" key="14">
    <source>
        <dbReference type="Proteomes" id="UP000324996"/>
    </source>
</evidence>
<evidence type="ECO:0000256" key="2">
    <source>
        <dbReference type="ARBA" id="ARBA00006555"/>
    </source>
</evidence>
<dbReference type="PROSITE" id="PS52015">
    <property type="entry name" value="TONB_CTD"/>
    <property type="match status" value="1"/>
</dbReference>
<keyword evidence="11" id="KW-0732">Signal</keyword>
<dbReference type="PANTHER" id="PTHR33446:SF2">
    <property type="entry name" value="PROTEIN TONB"/>
    <property type="match status" value="1"/>
</dbReference>
<accession>A0A5A7N487</accession>
<evidence type="ECO:0000256" key="4">
    <source>
        <dbReference type="ARBA" id="ARBA00022475"/>
    </source>
</evidence>
<dbReference type="Pfam" id="PF03544">
    <property type="entry name" value="TonB_C"/>
    <property type="match status" value="1"/>
</dbReference>
<evidence type="ECO:0000256" key="1">
    <source>
        <dbReference type="ARBA" id="ARBA00004383"/>
    </source>
</evidence>
<keyword evidence="14" id="KW-1185">Reference proteome</keyword>
<dbReference type="GO" id="GO:0030288">
    <property type="term" value="C:outer membrane-bounded periplasmic space"/>
    <property type="evidence" value="ECO:0007669"/>
    <property type="project" value="InterPro"/>
</dbReference>
<dbReference type="InterPro" id="IPR006260">
    <property type="entry name" value="TonB/TolA_C"/>
</dbReference>
<keyword evidence="9" id="KW-0472">Membrane</keyword>
<dbReference type="GO" id="GO:0015031">
    <property type="term" value="P:protein transport"/>
    <property type="evidence" value="ECO:0007669"/>
    <property type="project" value="UniProtKB-UniRule"/>
</dbReference>
<dbReference type="InterPro" id="IPR051045">
    <property type="entry name" value="TonB-dependent_transducer"/>
</dbReference>
<evidence type="ECO:0000256" key="5">
    <source>
        <dbReference type="ARBA" id="ARBA00022519"/>
    </source>
</evidence>
<dbReference type="InterPro" id="IPR037682">
    <property type="entry name" value="TonB_C"/>
</dbReference>
<keyword evidence="8" id="KW-1133">Transmembrane helix</keyword>
<comment type="similarity">
    <text evidence="2 10">Belongs to the TonB family.</text>
</comment>